<dbReference type="InterPro" id="IPR000700">
    <property type="entry name" value="PAS-assoc_C"/>
</dbReference>
<sequence>MKKARSAELDGGGRALRKIVNLIALAVALTVSVSMPVGFGTIGYRYETAIATSRATHYAGRLSTFIYQHPQFWQYQKLRLSELVDFGEGQDGSRNRILDNAGRMVVAETSLSTPFQLLGRAPILVSGAVVGYVESASPVDRLARETGLVALFGLLMGGVTYVAFRLLPLRIIDRTLKDLKTASRLIQRKNEALETQNQALQATKDALKNRSDQLIEAQLLGGIGDWSYRIGESTIDWSAELFALLRFDRESYSCDRDDIISRYVGDSAKRVLQAQADIVRTREVQTIDVKFRRGDGTVGDFVVVSKAAIDSDGALIGFKGTIQDITERKQAEEQLQKLAYYDPLTGLPNRSLFRRKAEDALERYLHGGGEAAVMLLDLDRFKEVNDSLGHAAGDELLDKVAHVISRVLGNRHLLARLGGDEFGIIVTDALGRAEIEALARDIITAVSEPIALSRGEVAIGTSVGIAGIPRDGDTISDLLRNADLALYRAKEAGRGRFQFFEEDMSTTVQHKLMLGRDLRRAITENSGLSVHFQPQVDILSNKVVGFEALMRWTHPSLGNVSPDEFIPIAESSHLICDLGLWILRESAKQAKAWIDAGETPRQVAVNVSASQIWHTDFVNDVIGVLRETALPPHLLCLELTESLLVDHAEGRVRKVLMELKRAGVVLALDDFGTDYSSLGYLVQLPFDKLKIDRIFINGIADSDRVRNLLQGIVALGRGLRMQVVMEGVERAEELDIIRTLGCDVVQGYIFARPSSAAGALAIAREFEENALMNSKLNVA</sequence>
<dbReference type="Gene3D" id="3.30.70.270">
    <property type="match status" value="1"/>
</dbReference>
<dbReference type="InterPro" id="IPR000014">
    <property type="entry name" value="PAS"/>
</dbReference>
<evidence type="ECO:0000259" key="5">
    <source>
        <dbReference type="PROSITE" id="PS50887"/>
    </source>
</evidence>
<feature type="transmembrane region" description="Helical" evidence="2">
    <location>
        <begin position="147"/>
        <end position="167"/>
    </location>
</feature>
<evidence type="ECO:0000256" key="1">
    <source>
        <dbReference type="SAM" id="Coils"/>
    </source>
</evidence>
<dbReference type="STRING" id="316055.RPE_2452"/>
<evidence type="ECO:0000259" key="4">
    <source>
        <dbReference type="PROSITE" id="PS50883"/>
    </source>
</evidence>
<dbReference type="CDD" id="cd01948">
    <property type="entry name" value="EAL"/>
    <property type="match status" value="1"/>
</dbReference>
<dbReference type="AlphaFoldDB" id="Q07NU3"/>
<dbReference type="PROSITE" id="PS50887">
    <property type="entry name" value="GGDEF"/>
    <property type="match status" value="1"/>
</dbReference>
<dbReference type="InterPro" id="IPR001633">
    <property type="entry name" value="EAL_dom"/>
</dbReference>
<dbReference type="HOGENOM" id="CLU_000445_70_20_5"/>
<keyword evidence="2" id="KW-0812">Transmembrane</keyword>
<dbReference type="eggNOG" id="COG5001">
    <property type="taxonomic scope" value="Bacteria"/>
</dbReference>
<dbReference type="Gene3D" id="3.30.450.20">
    <property type="entry name" value="PAS domain"/>
    <property type="match status" value="1"/>
</dbReference>
<dbReference type="KEGG" id="rpe:RPE_2452"/>
<keyword evidence="1" id="KW-0175">Coiled coil</keyword>
<dbReference type="SUPFAM" id="SSF55785">
    <property type="entry name" value="PYP-like sensor domain (PAS domain)"/>
    <property type="match status" value="1"/>
</dbReference>
<evidence type="ECO:0000313" key="6">
    <source>
        <dbReference type="EMBL" id="ABJ06391.1"/>
    </source>
</evidence>
<organism evidence="6">
    <name type="scientific">Rhodopseudomonas palustris (strain BisA53)</name>
    <dbReference type="NCBI Taxonomy" id="316055"/>
    <lineage>
        <taxon>Bacteria</taxon>
        <taxon>Pseudomonadati</taxon>
        <taxon>Pseudomonadota</taxon>
        <taxon>Alphaproteobacteria</taxon>
        <taxon>Hyphomicrobiales</taxon>
        <taxon>Nitrobacteraceae</taxon>
        <taxon>Rhodopseudomonas</taxon>
    </lineage>
</organism>
<feature type="domain" description="PAC" evidence="3">
    <location>
        <begin position="285"/>
        <end position="337"/>
    </location>
</feature>
<dbReference type="NCBIfam" id="TIGR00254">
    <property type="entry name" value="GGDEF"/>
    <property type="match status" value="1"/>
</dbReference>
<dbReference type="InterPro" id="IPR000160">
    <property type="entry name" value="GGDEF_dom"/>
</dbReference>
<dbReference type="InterPro" id="IPR035965">
    <property type="entry name" value="PAS-like_dom_sf"/>
</dbReference>
<evidence type="ECO:0000256" key="2">
    <source>
        <dbReference type="SAM" id="Phobius"/>
    </source>
</evidence>
<keyword evidence="2" id="KW-0472">Membrane</keyword>
<keyword evidence="2" id="KW-1133">Transmembrane helix</keyword>
<dbReference type="OrthoDB" id="9814202at2"/>
<dbReference type="SUPFAM" id="SSF141868">
    <property type="entry name" value="EAL domain-like"/>
    <property type="match status" value="1"/>
</dbReference>
<reference evidence="6" key="1">
    <citation type="submission" date="2006-09" db="EMBL/GenBank/DDBJ databases">
        <title>Complete sequence of Rhodopseudomonas palustris BisA53.</title>
        <authorList>
            <consortium name="US DOE Joint Genome Institute"/>
            <person name="Copeland A."/>
            <person name="Lucas S."/>
            <person name="Lapidus A."/>
            <person name="Barry K."/>
            <person name="Detter J.C."/>
            <person name="Glavina del Rio T."/>
            <person name="Hammon N."/>
            <person name="Israni S."/>
            <person name="Dalin E."/>
            <person name="Tice H."/>
            <person name="Pitluck S."/>
            <person name="Chain P."/>
            <person name="Malfatti S."/>
            <person name="Shin M."/>
            <person name="Vergez L."/>
            <person name="Schmutz J."/>
            <person name="Larimer F."/>
            <person name="Land M."/>
            <person name="Hauser L."/>
            <person name="Pelletier D.A."/>
            <person name="Kyrpides N."/>
            <person name="Kim E."/>
            <person name="Harwood C.S."/>
            <person name="Oda Y."/>
            <person name="Richardson P."/>
        </authorList>
    </citation>
    <scope>NUCLEOTIDE SEQUENCE [LARGE SCALE GENOMIC DNA]</scope>
    <source>
        <strain evidence="6">BisA53</strain>
    </source>
</reference>
<dbReference type="NCBIfam" id="TIGR00229">
    <property type="entry name" value="sensory_box"/>
    <property type="match status" value="1"/>
</dbReference>
<dbReference type="Pfam" id="PF00563">
    <property type="entry name" value="EAL"/>
    <property type="match status" value="1"/>
</dbReference>
<dbReference type="PANTHER" id="PTHR44757">
    <property type="entry name" value="DIGUANYLATE CYCLASE DGCP"/>
    <property type="match status" value="1"/>
</dbReference>
<name>Q07NU3_RHOP5</name>
<dbReference type="PROSITE" id="PS50883">
    <property type="entry name" value="EAL"/>
    <property type="match status" value="1"/>
</dbReference>
<evidence type="ECO:0000259" key="3">
    <source>
        <dbReference type="PROSITE" id="PS50113"/>
    </source>
</evidence>
<dbReference type="Pfam" id="PF00990">
    <property type="entry name" value="GGDEF"/>
    <property type="match status" value="1"/>
</dbReference>
<dbReference type="InterPro" id="IPR052155">
    <property type="entry name" value="Biofilm_reg_signaling"/>
</dbReference>
<feature type="domain" description="GGDEF" evidence="5">
    <location>
        <begin position="369"/>
        <end position="502"/>
    </location>
</feature>
<dbReference type="SUPFAM" id="SSF55073">
    <property type="entry name" value="Nucleotide cyclase"/>
    <property type="match status" value="1"/>
</dbReference>
<dbReference type="EMBL" id="CP000463">
    <property type="protein sequence ID" value="ABJ06391.1"/>
    <property type="molecule type" value="Genomic_DNA"/>
</dbReference>
<feature type="domain" description="EAL" evidence="4">
    <location>
        <begin position="511"/>
        <end position="767"/>
    </location>
</feature>
<dbReference type="CDD" id="cd01949">
    <property type="entry name" value="GGDEF"/>
    <property type="match status" value="1"/>
</dbReference>
<protein>
    <submittedName>
        <fullName evidence="6">Diguanylate cyclase/phosphodiesterase</fullName>
    </submittedName>
</protein>
<dbReference type="PANTHER" id="PTHR44757:SF2">
    <property type="entry name" value="BIOFILM ARCHITECTURE MAINTENANCE PROTEIN MBAA"/>
    <property type="match status" value="1"/>
</dbReference>
<dbReference type="PROSITE" id="PS50113">
    <property type="entry name" value="PAC"/>
    <property type="match status" value="1"/>
</dbReference>
<dbReference type="SMART" id="SM00267">
    <property type="entry name" value="GGDEF"/>
    <property type="match status" value="1"/>
</dbReference>
<proteinExistence type="predicted"/>
<dbReference type="Gene3D" id="3.20.20.450">
    <property type="entry name" value="EAL domain"/>
    <property type="match status" value="1"/>
</dbReference>
<dbReference type="InterPro" id="IPR029787">
    <property type="entry name" value="Nucleotide_cyclase"/>
</dbReference>
<accession>Q07NU3</accession>
<gene>
    <name evidence="6" type="ordered locus">RPE_2452</name>
</gene>
<dbReference type="InterPro" id="IPR035919">
    <property type="entry name" value="EAL_sf"/>
</dbReference>
<dbReference type="InterPro" id="IPR043128">
    <property type="entry name" value="Rev_trsase/Diguanyl_cyclase"/>
</dbReference>
<dbReference type="SMART" id="SM00052">
    <property type="entry name" value="EAL"/>
    <property type="match status" value="1"/>
</dbReference>
<feature type="coiled-coil region" evidence="1">
    <location>
        <begin position="176"/>
        <end position="217"/>
    </location>
</feature>
<feature type="transmembrane region" description="Helical" evidence="2">
    <location>
        <begin position="20"/>
        <end position="39"/>
    </location>
</feature>